<evidence type="ECO:0000313" key="2">
    <source>
        <dbReference type="Proteomes" id="UP000035642"/>
    </source>
</evidence>
<feature type="compositionally biased region" description="Polar residues" evidence="1">
    <location>
        <begin position="228"/>
        <end position="238"/>
    </location>
</feature>
<accession>A0A0K0D3N7</accession>
<feature type="compositionally biased region" description="Low complexity" evidence="1">
    <location>
        <begin position="239"/>
        <end position="250"/>
    </location>
</feature>
<name>A0A0K0D3N7_ANGCA</name>
<dbReference type="WBParaSite" id="ACAC_0000468201-mRNA-1">
    <property type="protein sequence ID" value="ACAC_0000468201-mRNA-1"/>
    <property type="gene ID" value="ACAC_0000468201"/>
</dbReference>
<reference evidence="2" key="1">
    <citation type="submission" date="2012-09" db="EMBL/GenBank/DDBJ databases">
        <authorList>
            <person name="Martin A.A."/>
        </authorList>
    </citation>
    <scope>NUCLEOTIDE SEQUENCE</scope>
</reference>
<keyword evidence="2" id="KW-1185">Reference proteome</keyword>
<protein>
    <submittedName>
        <fullName evidence="3">Stc1 domain-containing protein</fullName>
    </submittedName>
</protein>
<sequence length="277" mass="30840">MRRDAVVRRYRLSSCSSCMKKAELNATDLAQLPKPVSRHRRSGKACSKYAISQNNNVQPPTSNQSQPTATQNFFVPSDASFTQSLPTLVQSKAHYNDQNPAMMSFTTEPTELGAVDTQQQTTPSEVINELSYTRPPHSAFLEADVFVHHMLTEAPNANACVVKDGPTEKDFRLTDQNTEDHQKQPYGSIVDDSVQHELVEKNIINDNQFEHQHDEAFSFSKEEGPSDSFLNRSPSVHNSPSDADSVSASAFGNTQSEWLGLCEDCGDEECDENTLFF</sequence>
<feature type="region of interest" description="Disordered" evidence="1">
    <location>
        <begin position="218"/>
        <end position="250"/>
    </location>
</feature>
<evidence type="ECO:0000256" key="1">
    <source>
        <dbReference type="SAM" id="MobiDB-lite"/>
    </source>
</evidence>
<proteinExistence type="predicted"/>
<reference evidence="3" key="2">
    <citation type="submission" date="2017-02" db="UniProtKB">
        <authorList>
            <consortium name="WormBaseParasite"/>
        </authorList>
    </citation>
    <scope>IDENTIFICATION</scope>
</reference>
<dbReference type="AlphaFoldDB" id="A0A0K0D3N7"/>
<dbReference type="Proteomes" id="UP000035642">
    <property type="component" value="Unassembled WGS sequence"/>
</dbReference>
<evidence type="ECO:0000313" key="3">
    <source>
        <dbReference type="WBParaSite" id="ACAC_0000468201-mRNA-1"/>
    </source>
</evidence>
<organism evidence="2 3">
    <name type="scientific">Angiostrongylus cantonensis</name>
    <name type="common">Rat lungworm</name>
    <dbReference type="NCBI Taxonomy" id="6313"/>
    <lineage>
        <taxon>Eukaryota</taxon>
        <taxon>Metazoa</taxon>
        <taxon>Ecdysozoa</taxon>
        <taxon>Nematoda</taxon>
        <taxon>Chromadorea</taxon>
        <taxon>Rhabditida</taxon>
        <taxon>Rhabditina</taxon>
        <taxon>Rhabditomorpha</taxon>
        <taxon>Strongyloidea</taxon>
        <taxon>Metastrongylidae</taxon>
        <taxon>Angiostrongylus</taxon>
    </lineage>
</organism>